<comment type="caution">
    <text evidence="2">The sequence shown here is derived from an EMBL/GenBank/DDBJ whole genome shotgun (WGS) entry which is preliminary data.</text>
</comment>
<feature type="transmembrane region" description="Helical" evidence="1">
    <location>
        <begin position="71"/>
        <end position="98"/>
    </location>
</feature>
<dbReference type="EMBL" id="NBII01000013">
    <property type="protein sequence ID" value="TQF64790.1"/>
    <property type="molecule type" value="Genomic_DNA"/>
</dbReference>
<keyword evidence="3" id="KW-1185">Reference proteome</keyword>
<keyword evidence="1" id="KW-0812">Transmembrane</keyword>
<sequence>MARDKLFTIKLARNKSFIIIIMKLKRNHYFISFLRVCRHHKKTRKLFFRGKARNLLFHIITPNFNIYRITFIILITLFTFFINLLVGFIIDFLIIYFLPHTIPHEFVTFVTTSLTGMFCLSRVINKLQRFKAKWVIIPINYWGRFPFITYLTYLTFYRIFWIHYFIYLAHIIWLYHLAIVGLTT</sequence>
<accession>A0A541AXJ8</accession>
<organism evidence="2 3">
    <name type="scientific">Pyrrhoderma noxium</name>
    <dbReference type="NCBI Taxonomy" id="2282107"/>
    <lineage>
        <taxon>Eukaryota</taxon>
        <taxon>Fungi</taxon>
        <taxon>Dikarya</taxon>
        <taxon>Basidiomycota</taxon>
        <taxon>Agaricomycotina</taxon>
        <taxon>Agaricomycetes</taxon>
        <taxon>Hymenochaetales</taxon>
        <taxon>Hymenochaetaceae</taxon>
        <taxon>Pyrrhoderma</taxon>
    </lineage>
</organism>
<keyword evidence="1" id="KW-1133">Transmembrane helix</keyword>
<evidence type="ECO:0000313" key="2">
    <source>
        <dbReference type="EMBL" id="TQF64790.1"/>
    </source>
</evidence>
<geneLocation type="mitochondrion" evidence="2"/>
<proteinExistence type="predicted"/>
<name>A0A541AXJ8_9AGAM</name>
<dbReference type="Proteomes" id="UP000217199">
    <property type="component" value="Unassembled WGS sequence"/>
</dbReference>
<keyword evidence="1" id="KW-0472">Membrane</keyword>
<dbReference type="AlphaFoldDB" id="A0A541AXJ8"/>
<evidence type="ECO:0000256" key="1">
    <source>
        <dbReference type="SAM" id="Phobius"/>
    </source>
</evidence>
<keyword evidence="2" id="KW-0496">Mitochondrion</keyword>
<gene>
    <name evidence="2" type="ORF">PNOK_m000071</name>
</gene>
<protein>
    <submittedName>
        <fullName evidence="2">Uncharacterized protein</fullName>
    </submittedName>
</protein>
<feature type="transmembrane region" description="Helical" evidence="1">
    <location>
        <begin position="135"/>
        <end position="153"/>
    </location>
</feature>
<dbReference type="InParanoid" id="A0A541AXJ8"/>
<feature type="transmembrane region" description="Helical" evidence="1">
    <location>
        <begin position="159"/>
        <end position="182"/>
    </location>
</feature>
<reference evidence="2 3" key="1">
    <citation type="journal article" date="2017" name="Mol. Ecol.">
        <title>Comparative and population genomic landscape of Phellinus noxius: A hypervariable fungus causing root rot in trees.</title>
        <authorList>
            <person name="Chung C.L."/>
            <person name="Lee T.J."/>
            <person name="Akiba M."/>
            <person name="Lee H.H."/>
            <person name="Kuo T.H."/>
            <person name="Liu D."/>
            <person name="Ke H.M."/>
            <person name="Yokoi T."/>
            <person name="Roa M.B."/>
            <person name="Lu M.J."/>
            <person name="Chang Y.Y."/>
            <person name="Ann P.J."/>
            <person name="Tsai J.N."/>
            <person name="Chen C.Y."/>
            <person name="Tzean S.S."/>
            <person name="Ota Y."/>
            <person name="Hattori T."/>
            <person name="Sahashi N."/>
            <person name="Liou R.F."/>
            <person name="Kikuchi T."/>
            <person name="Tsai I.J."/>
        </authorList>
    </citation>
    <scope>NUCLEOTIDE SEQUENCE [LARGE SCALE GENOMIC DNA]</scope>
    <source>
        <strain evidence="2 3">FFPRI411160</strain>
    </source>
</reference>
<evidence type="ECO:0000313" key="3">
    <source>
        <dbReference type="Proteomes" id="UP000217199"/>
    </source>
</evidence>
<feature type="transmembrane region" description="Helical" evidence="1">
    <location>
        <begin position="104"/>
        <end position="123"/>
    </location>
</feature>